<dbReference type="EMBL" id="JBGBZA010000001">
    <property type="protein sequence ID" value="MEY9313246.1"/>
    <property type="molecule type" value="Genomic_DNA"/>
</dbReference>
<name>A0ABV4EQ34_BRAEL</name>
<organism evidence="1 2">
    <name type="scientific">Bradyrhizobium elkanii</name>
    <dbReference type="NCBI Taxonomy" id="29448"/>
    <lineage>
        <taxon>Bacteria</taxon>
        <taxon>Pseudomonadati</taxon>
        <taxon>Pseudomonadota</taxon>
        <taxon>Alphaproteobacteria</taxon>
        <taxon>Hyphomicrobiales</taxon>
        <taxon>Nitrobacteraceae</taxon>
        <taxon>Bradyrhizobium</taxon>
    </lineage>
</organism>
<accession>A0ABV4EQ34</accession>
<sequence length="44" mass="4997">MNQKSSLRKIPLFVSQALTANKADGFVGDHREQRELAPEIWTGR</sequence>
<reference evidence="1 2" key="1">
    <citation type="submission" date="2024-07" db="EMBL/GenBank/DDBJ databases">
        <title>Genomic Encyclopedia of Type Strains, Phase V (KMG-V): Genome sequencing to study the core and pangenomes of soil and plant-associated prokaryotes.</title>
        <authorList>
            <person name="Whitman W."/>
        </authorList>
    </citation>
    <scope>NUCLEOTIDE SEQUENCE [LARGE SCALE GENOMIC DNA]</scope>
    <source>
        <strain evidence="1 2">USDA 415</strain>
    </source>
</reference>
<protein>
    <submittedName>
        <fullName evidence="1">Uncharacterized protein</fullName>
    </submittedName>
</protein>
<gene>
    <name evidence="1" type="ORF">ABIF29_000045</name>
</gene>
<keyword evidence="2" id="KW-1185">Reference proteome</keyword>
<evidence type="ECO:0000313" key="1">
    <source>
        <dbReference type="EMBL" id="MEY9313246.1"/>
    </source>
</evidence>
<dbReference type="Proteomes" id="UP001565471">
    <property type="component" value="Unassembled WGS sequence"/>
</dbReference>
<proteinExistence type="predicted"/>
<evidence type="ECO:0000313" key="2">
    <source>
        <dbReference type="Proteomes" id="UP001565471"/>
    </source>
</evidence>
<comment type="caution">
    <text evidence="1">The sequence shown here is derived from an EMBL/GenBank/DDBJ whole genome shotgun (WGS) entry which is preliminary data.</text>
</comment>